<sequence>MAGKSAMKIHSPKRPSVKKPASPKGVRKAKGKAAPKAKVAKQVTLDRHVLRLEKNIKEEYGIVVDYNPHKGLVRMVSSGQLFELDVPENIPGQLVCRWVVLFSYRKWLTARERLAASGLAVSESQALLAGIGKPVPWKEDFAWHQRAGNGNQLQNIGIVILSALASLRPKPPAIVPQIQAPSFPDGLFVEDGIFKLKVGTSTFTVGNSKAVADERLQYEGMTIAGMKKKLSDWGCSFSEVNKAKSKEDKHVLMETWFCKFELPKLLPSSQPSGEPAVSAMSSKMIQLNDALAVKPQVTLAPVAEEPEYLAKILLLKEEFLKKICEQGKTLELRKSTICNQKDALYLAEFNKLKPAHLCENPPYAYPFVGHRISSVQVLVPLEFTKLDACIGRSLYRPLGWTPESAAEKEIEAEGAAGSAKVPKQKNKKSKKKQEESGDGEEEAKPTEEPNKGGKTSKAKAAAAKANPKRKSKLINLAAPTLLENQSVEVVNAKDHLRPGEKRLQAKKDFFSKQDKTSELSISGGLLAHLNNVAFPRSPASTIAYLLGSVTSKGIVLVNGCWCADFPEQENIYDQQWDNQLLQKLCETKSHAVVGCCIVKPTVSEASDKFTMQDFHFAKRHQEECNKAFVTAVVGADKFATFYRITELGLQAENPQVKEGEFAELGSAVLWTGKGSLYYASVVSEELETMEQVREAAKQDLEKQMKKSSLKRSLNVNIARNEAIVPNHDAEAKACLKQISEELEVVAAFLFNHMADFASGKNMIQELEHLFGHTAMAAKEELVRAQVRLAPNDVSTAAALLNNVNRVKNQLDVRIARRTENVGHSFDGTKYKKRKYTSSTTSKVSKRRRSESEFVTPSKASTSEAPSNSSPPSNTSPESSSPPQESEQFPDKSPMEPSDVFEEPFPANSVDVSFSPAAGDSEHSPGHGPTSASSSARPAENSSPPEVQECAQALVPQGKDESEGDESDADGDRKATGRNRPTIYEKMQCIRELDRLVESGKKTGLEAKDRKMKELPDWVRVPMGMPPRAYERFKFGKNIPPTVIENLVALIERVTTGGDTSKLTSGRLSVKSIKREAEAQLKAYAEAQEAAAQEKDIPCQPVKTEVTERWANKLLKQFGWRRRAPNTYGAYLDFEDERMIKSRKMFTFMRLTQDVRLDMALNFDQVWKSSWSSPTKLLHKVFDVDCPQRLLTTRRERVAAIIHGMQPAKEEPWTVKRRRISGKDARADNVGQSRHSVTLVTSLWGSGEAGPLCIVLPLGFLSAEQQLQLQQRFAPDIFFISSGQASHFMRAETVVEYFEHVLAPAFHRRRTILAERYGRSFDDEKGFLLADAFTGHHSTSGGTDVQREHFSSTSNVALPARQPGGWSARGLGYGCDLRLAKAFKAQEPSEARWAWLSRGMASLEEMAAVSPDAVSPEDLTAEMAACEKEAEDCSFSAPMDEVFTLPDPHRTTFLWQVLAKPEQGELEEWEKEDENWVCLPSMWQSILSRRLAEYHARVQDAEAFYLHRLDKFGSEDIKTKNAKSKSEAAQNGQGSISAILIVKSTQKEASPDLYQKAVKNKDGVLTVSVTSHTVGYKLDVSNMTLTTIEDEPTQKQLRVVSATGRSREIQEIRLHLSALSLQKSNVLEMMGGAAKASHGHHGSKQDCEEKYDDDNNDQNLALVPQEPMEIEGAEADLIANMDLCQTAEPEIEAEAVAEMGELPGPNLFGSSSEDEAVELKDAAWDFDDDSAVFILEDLGGAVKPSEAELPAPSPPTSVSAAVAGDKFETVPAFLFLRDAGLTAIPNVIGCGIGIHHTTSTWQVRYPAGHQKSTARTFGHVKKGYVSSAQALLQCLVWAWEQHQKLHPTCTTAEATVKLLKGALIAQLGFHVK</sequence>
<feature type="region of interest" description="Disordered" evidence="2">
    <location>
        <begin position="410"/>
        <end position="469"/>
    </location>
</feature>
<organism evidence="3">
    <name type="scientific">Cladocopium goreaui</name>
    <dbReference type="NCBI Taxonomy" id="2562237"/>
    <lineage>
        <taxon>Eukaryota</taxon>
        <taxon>Sar</taxon>
        <taxon>Alveolata</taxon>
        <taxon>Dinophyceae</taxon>
        <taxon>Suessiales</taxon>
        <taxon>Symbiodiniaceae</taxon>
        <taxon>Cladocopium</taxon>
    </lineage>
</organism>
<comment type="caution">
    <text evidence="3">The sequence shown here is derived from an EMBL/GenBank/DDBJ whole genome shotgun (WGS) entry which is preliminary data.</text>
</comment>
<protein>
    <submittedName>
        <fullName evidence="3">Uncharacterized protein</fullName>
    </submittedName>
</protein>
<reference evidence="4" key="2">
    <citation type="submission" date="2024-04" db="EMBL/GenBank/DDBJ databases">
        <authorList>
            <person name="Chen Y."/>
            <person name="Shah S."/>
            <person name="Dougan E. K."/>
            <person name="Thang M."/>
            <person name="Chan C."/>
        </authorList>
    </citation>
    <scope>NUCLEOTIDE SEQUENCE [LARGE SCALE GENOMIC DNA]</scope>
</reference>
<feature type="compositionally biased region" description="Basic residues" evidence="2">
    <location>
        <begin position="25"/>
        <end position="36"/>
    </location>
</feature>
<feature type="compositionally biased region" description="Basic residues" evidence="2">
    <location>
        <begin position="422"/>
        <end position="431"/>
    </location>
</feature>
<gene>
    <name evidence="3" type="ORF">C1SCF055_LOCUS31205</name>
</gene>
<evidence type="ECO:0000313" key="5">
    <source>
        <dbReference type="Proteomes" id="UP001152797"/>
    </source>
</evidence>
<dbReference type="EMBL" id="CAMXCT010003635">
    <property type="protein sequence ID" value="CAI4005488.1"/>
    <property type="molecule type" value="Genomic_DNA"/>
</dbReference>
<dbReference type="EMBL" id="CAMXCT030003635">
    <property type="protein sequence ID" value="CAL4792800.1"/>
    <property type="molecule type" value="Genomic_DNA"/>
</dbReference>
<feature type="coiled-coil region" evidence="1">
    <location>
        <begin position="679"/>
        <end position="706"/>
    </location>
</feature>
<dbReference type="Proteomes" id="UP001152797">
    <property type="component" value="Unassembled WGS sequence"/>
</dbReference>
<feature type="region of interest" description="Disordered" evidence="2">
    <location>
        <begin position="1631"/>
        <end position="1650"/>
    </location>
</feature>
<feature type="compositionally biased region" description="Low complexity" evidence="2">
    <location>
        <begin position="452"/>
        <end position="465"/>
    </location>
</feature>
<keyword evidence="1" id="KW-0175">Coiled coil</keyword>
<accession>A0A9P1GCN8</accession>
<feature type="compositionally biased region" description="Polar residues" evidence="2">
    <location>
        <begin position="929"/>
        <end position="944"/>
    </location>
</feature>
<feature type="region of interest" description="Disordered" evidence="2">
    <location>
        <begin position="1"/>
        <end position="36"/>
    </location>
</feature>
<keyword evidence="5" id="KW-1185">Reference proteome</keyword>
<evidence type="ECO:0000313" key="4">
    <source>
        <dbReference type="EMBL" id="CAL1158863.1"/>
    </source>
</evidence>
<evidence type="ECO:0000256" key="2">
    <source>
        <dbReference type="SAM" id="MobiDB-lite"/>
    </source>
</evidence>
<feature type="region of interest" description="Disordered" evidence="2">
    <location>
        <begin position="832"/>
        <end position="982"/>
    </location>
</feature>
<feature type="compositionally biased region" description="Basic and acidic residues" evidence="2">
    <location>
        <begin position="442"/>
        <end position="451"/>
    </location>
</feature>
<reference evidence="3" key="1">
    <citation type="submission" date="2022-10" db="EMBL/GenBank/DDBJ databases">
        <authorList>
            <person name="Chen Y."/>
            <person name="Dougan E. K."/>
            <person name="Chan C."/>
            <person name="Rhodes N."/>
            <person name="Thang M."/>
        </authorList>
    </citation>
    <scope>NUCLEOTIDE SEQUENCE</scope>
</reference>
<evidence type="ECO:0000313" key="3">
    <source>
        <dbReference type="EMBL" id="CAI4005488.1"/>
    </source>
</evidence>
<evidence type="ECO:0000256" key="1">
    <source>
        <dbReference type="SAM" id="Coils"/>
    </source>
</evidence>
<feature type="compositionally biased region" description="Low complexity" evidence="2">
    <location>
        <begin position="859"/>
        <end position="886"/>
    </location>
</feature>
<dbReference type="EMBL" id="CAMXCT020003635">
    <property type="protein sequence ID" value="CAL1158863.1"/>
    <property type="molecule type" value="Genomic_DNA"/>
</dbReference>
<proteinExistence type="predicted"/>
<name>A0A9P1GCN8_9DINO</name>